<dbReference type="eggNOG" id="ENOG502RXTS">
    <property type="taxonomic scope" value="Eukaryota"/>
</dbReference>
<dbReference type="PANTHER" id="PTHR36000">
    <property type="entry name" value="DEFECTIVE 1273 PROTEIN, PUTATIVE-RELATED"/>
    <property type="match status" value="1"/>
</dbReference>
<evidence type="ECO:0000313" key="3">
    <source>
        <dbReference type="Proteomes" id="UP000008311"/>
    </source>
</evidence>
<organism evidence="2 3">
    <name type="scientific">Ricinus communis</name>
    <name type="common">Castor bean</name>
    <dbReference type="NCBI Taxonomy" id="3988"/>
    <lineage>
        <taxon>Eukaryota</taxon>
        <taxon>Viridiplantae</taxon>
        <taxon>Streptophyta</taxon>
        <taxon>Embryophyta</taxon>
        <taxon>Tracheophyta</taxon>
        <taxon>Spermatophyta</taxon>
        <taxon>Magnoliopsida</taxon>
        <taxon>eudicotyledons</taxon>
        <taxon>Gunneridae</taxon>
        <taxon>Pentapetalae</taxon>
        <taxon>rosids</taxon>
        <taxon>fabids</taxon>
        <taxon>Malpighiales</taxon>
        <taxon>Euphorbiaceae</taxon>
        <taxon>Acalyphoideae</taxon>
        <taxon>Acalypheae</taxon>
        <taxon>Ricinus</taxon>
    </lineage>
</organism>
<dbReference type="InParanoid" id="B9S766"/>
<feature type="transmembrane region" description="Helical" evidence="1">
    <location>
        <begin position="116"/>
        <end position="137"/>
    </location>
</feature>
<keyword evidence="3" id="KW-1185">Reference proteome</keyword>
<reference evidence="3" key="1">
    <citation type="journal article" date="2010" name="Nat. Biotechnol.">
        <title>Draft genome sequence of the oilseed species Ricinus communis.</title>
        <authorList>
            <person name="Chan A.P."/>
            <person name="Crabtree J."/>
            <person name="Zhao Q."/>
            <person name="Lorenzi H."/>
            <person name="Orvis J."/>
            <person name="Puiu D."/>
            <person name="Melake-Berhan A."/>
            <person name="Jones K.M."/>
            <person name="Redman J."/>
            <person name="Chen G."/>
            <person name="Cahoon E.B."/>
            <person name="Gedil M."/>
            <person name="Stanke M."/>
            <person name="Haas B.J."/>
            <person name="Wortman J.R."/>
            <person name="Fraser-Liggett C.M."/>
            <person name="Ravel J."/>
            <person name="Rabinowicz P.D."/>
        </authorList>
    </citation>
    <scope>NUCLEOTIDE SEQUENCE [LARGE SCALE GENOMIC DNA]</scope>
    <source>
        <strain evidence="3">cv. Hale</strain>
    </source>
</reference>
<dbReference type="PANTHER" id="PTHR36000:SF2">
    <property type="entry name" value="DEFECTIVE 1273 PROTEIN, PUTATIVE-RELATED"/>
    <property type="match status" value="1"/>
</dbReference>
<accession>B9S766</accession>
<keyword evidence="1" id="KW-0472">Membrane</keyword>
<sequence>MNVAAGQSGDPEKLNVDHIIDKARNLWDTSPQPVKRFPWNRALENFIQLILDLVVAVVKYLCVPLLAVSSLSEMSYCAHHKKLSFVPLPLLIGIVVAGILKETALELSPLLKDAEVPWHLIAIAIFFSLIKLPGPYYPYWGRIFIPHFANGVLWRTIWSAFLWYRKPRKASQSMLKQDSVIGSNSGTNKN</sequence>
<dbReference type="AlphaFoldDB" id="B9S766"/>
<dbReference type="EMBL" id="EQ973884">
    <property type="protein sequence ID" value="EEF40471.1"/>
    <property type="molecule type" value="Genomic_DNA"/>
</dbReference>
<dbReference type="FunCoup" id="B9S766">
    <property type="interactions" value="907"/>
</dbReference>
<feature type="transmembrane region" description="Helical" evidence="1">
    <location>
        <begin position="86"/>
        <end position="104"/>
    </location>
</feature>
<evidence type="ECO:0000256" key="1">
    <source>
        <dbReference type="SAM" id="Phobius"/>
    </source>
</evidence>
<proteinExistence type="predicted"/>
<protein>
    <recommendedName>
        <fullName evidence="4">EMB1273</fullName>
    </recommendedName>
</protein>
<evidence type="ECO:0000313" key="2">
    <source>
        <dbReference type="EMBL" id="EEF40471.1"/>
    </source>
</evidence>
<evidence type="ECO:0008006" key="4">
    <source>
        <dbReference type="Google" id="ProtNLM"/>
    </source>
</evidence>
<keyword evidence="1" id="KW-1133">Transmembrane helix</keyword>
<keyword evidence="1" id="KW-0812">Transmembrane</keyword>
<dbReference type="STRING" id="3988.B9S766"/>
<gene>
    <name evidence="2" type="ORF">RCOM_0773990</name>
</gene>
<dbReference type="Proteomes" id="UP000008311">
    <property type="component" value="Unassembled WGS sequence"/>
</dbReference>
<feature type="transmembrane region" description="Helical" evidence="1">
    <location>
        <begin position="46"/>
        <end position="66"/>
    </location>
</feature>
<name>B9S766_RICCO</name>